<accession>A0A6A5QVA0</accession>
<evidence type="ECO:0000259" key="2">
    <source>
        <dbReference type="PROSITE" id="PS50822"/>
    </source>
</evidence>
<dbReference type="SUPFAM" id="SSF53098">
    <property type="entry name" value="Ribonuclease H-like"/>
    <property type="match status" value="1"/>
</dbReference>
<dbReference type="EMBL" id="ML979134">
    <property type="protein sequence ID" value="KAF1918494.1"/>
    <property type="molecule type" value="Genomic_DNA"/>
</dbReference>
<feature type="region of interest" description="Disordered" evidence="1">
    <location>
        <begin position="196"/>
        <end position="227"/>
    </location>
</feature>
<dbReference type="InterPro" id="IPR036397">
    <property type="entry name" value="RNaseH_sf"/>
</dbReference>
<evidence type="ECO:0000256" key="1">
    <source>
        <dbReference type="SAM" id="MobiDB-lite"/>
    </source>
</evidence>
<proteinExistence type="predicted"/>
<feature type="domain" description="Piwi" evidence="2">
    <location>
        <begin position="53"/>
        <end position="143"/>
    </location>
</feature>
<protein>
    <recommendedName>
        <fullName evidence="2">Piwi domain-containing protein</fullName>
    </recommendedName>
</protein>
<dbReference type="Gene3D" id="3.30.420.10">
    <property type="entry name" value="Ribonuclease H-like superfamily/Ribonuclease H"/>
    <property type="match status" value="1"/>
</dbReference>
<dbReference type="OrthoDB" id="10252740at2759"/>
<keyword evidence="4" id="KW-1185">Reference proteome</keyword>
<name>A0A6A5QVA0_AMPQU</name>
<dbReference type="PROSITE" id="PS50822">
    <property type="entry name" value="PIWI"/>
    <property type="match status" value="1"/>
</dbReference>
<organism evidence="3 4">
    <name type="scientific">Ampelomyces quisqualis</name>
    <name type="common">Powdery mildew agent</name>
    <dbReference type="NCBI Taxonomy" id="50730"/>
    <lineage>
        <taxon>Eukaryota</taxon>
        <taxon>Fungi</taxon>
        <taxon>Dikarya</taxon>
        <taxon>Ascomycota</taxon>
        <taxon>Pezizomycotina</taxon>
        <taxon>Dothideomycetes</taxon>
        <taxon>Pleosporomycetidae</taxon>
        <taxon>Pleosporales</taxon>
        <taxon>Pleosporineae</taxon>
        <taxon>Phaeosphaeriaceae</taxon>
        <taxon>Ampelomyces</taxon>
    </lineage>
</organism>
<feature type="compositionally biased region" description="Basic and acidic residues" evidence="1">
    <location>
        <begin position="216"/>
        <end position="227"/>
    </location>
</feature>
<dbReference type="PANTHER" id="PTHR22891">
    <property type="entry name" value="EUKARYOTIC TRANSLATION INITIATION FACTOR 2C"/>
    <property type="match status" value="1"/>
</dbReference>
<dbReference type="GO" id="GO:0003676">
    <property type="term" value="F:nucleic acid binding"/>
    <property type="evidence" value="ECO:0007669"/>
    <property type="project" value="InterPro"/>
</dbReference>
<gene>
    <name evidence="3" type="ORF">BDU57DRAFT_547529</name>
</gene>
<sequence>MSLIASLGQYVSNVMMKINLKQTGWNHSSADDDKGQVRLRRTLLGISSKRSIMILDADVTHPGSSSLIGCPSIATLVSSADFDGGKFLGSMRLQSSSKKEVISKEEMEAMAIERFTVWRNNQTHLADPPNILYYRDGVSTGQLTSSASPTFAPPCLYPTALHVTTPTVSASAVANTSKNAIEERHKNALALAVAALPPNRPSEGRRRARKTQQQVDSERQSKGRAETDIETLVQGQAQAYLDRVRTGGPESWAENVDRTMFWM</sequence>
<dbReference type="Proteomes" id="UP000800096">
    <property type="component" value="Unassembled WGS sequence"/>
</dbReference>
<reference evidence="3" key="1">
    <citation type="journal article" date="2020" name="Stud. Mycol.">
        <title>101 Dothideomycetes genomes: a test case for predicting lifestyles and emergence of pathogens.</title>
        <authorList>
            <person name="Haridas S."/>
            <person name="Albert R."/>
            <person name="Binder M."/>
            <person name="Bloem J."/>
            <person name="Labutti K."/>
            <person name="Salamov A."/>
            <person name="Andreopoulos B."/>
            <person name="Baker S."/>
            <person name="Barry K."/>
            <person name="Bills G."/>
            <person name="Bluhm B."/>
            <person name="Cannon C."/>
            <person name="Castanera R."/>
            <person name="Culley D."/>
            <person name="Daum C."/>
            <person name="Ezra D."/>
            <person name="Gonzalez J."/>
            <person name="Henrissat B."/>
            <person name="Kuo A."/>
            <person name="Liang C."/>
            <person name="Lipzen A."/>
            <person name="Lutzoni F."/>
            <person name="Magnuson J."/>
            <person name="Mondo S."/>
            <person name="Nolan M."/>
            <person name="Ohm R."/>
            <person name="Pangilinan J."/>
            <person name="Park H.-J."/>
            <person name="Ramirez L."/>
            <person name="Alfaro M."/>
            <person name="Sun H."/>
            <person name="Tritt A."/>
            <person name="Yoshinaga Y."/>
            <person name="Zwiers L.-H."/>
            <person name="Turgeon B."/>
            <person name="Goodwin S."/>
            <person name="Spatafora J."/>
            <person name="Crous P."/>
            <person name="Grigoriev I."/>
        </authorList>
    </citation>
    <scope>NUCLEOTIDE SEQUENCE</scope>
    <source>
        <strain evidence="3">HMLAC05119</strain>
    </source>
</reference>
<dbReference type="InterPro" id="IPR012337">
    <property type="entry name" value="RNaseH-like_sf"/>
</dbReference>
<dbReference type="InterPro" id="IPR003165">
    <property type="entry name" value="Piwi"/>
</dbReference>
<evidence type="ECO:0000313" key="3">
    <source>
        <dbReference type="EMBL" id="KAF1918494.1"/>
    </source>
</evidence>
<dbReference type="AlphaFoldDB" id="A0A6A5QVA0"/>
<evidence type="ECO:0000313" key="4">
    <source>
        <dbReference type="Proteomes" id="UP000800096"/>
    </source>
</evidence>
<dbReference type="Pfam" id="PF02171">
    <property type="entry name" value="Piwi"/>
    <property type="match status" value="1"/>
</dbReference>